<name>A0A0F9AXS5_9ZZZZ</name>
<accession>A0A0F9AXS5</accession>
<reference evidence="1" key="1">
    <citation type="journal article" date="2015" name="Nature">
        <title>Complex archaea that bridge the gap between prokaryotes and eukaryotes.</title>
        <authorList>
            <person name="Spang A."/>
            <person name="Saw J.H."/>
            <person name="Jorgensen S.L."/>
            <person name="Zaremba-Niedzwiedzka K."/>
            <person name="Martijn J."/>
            <person name="Lind A.E."/>
            <person name="van Eijk R."/>
            <person name="Schleper C."/>
            <person name="Guy L."/>
            <person name="Ettema T.J."/>
        </authorList>
    </citation>
    <scope>NUCLEOTIDE SEQUENCE</scope>
</reference>
<dbReference type="AlphaFoldDB" id="A0A0F9AXS5"/>
<organism evidence="1">
    <name type="scientific">marine sediment metagenome</name>
    <dbReference type="NCBI Taxonomy" id="412755"/>
    <lineage>
        <taxon>unclassified sequences</taxon>
        <taxon>metagenomes</taxon>
        <taxon>ecological metagenomes</taxon>
    </lineage>
</organism>
<sequence>LELLQIQPVRAYIGDGEAAEVGFPFWTREAYYDLDDLNPEREDVQHALQSRDIELSTLEADYTPEERALIIAEALLDYGVSDEGPAGWSEDIIHDDVKWMTGQIEGADYLSTEDQEFRDEVLGWGEIKEKLEEAVQEMVNESAAQGWSQVDDQTMIDLDAQGFEGKSAFAIAEFGDAIAVNTELTLAPSWAKELGIKSEDRVLIWSEIGTRELESWLEKNGYDVTDRGGAVPETEGYAYADHVIQRVARNYSKETVEEVAQTFDWWQEEIPGSTDGYVTVWAKKAL</sequence>
<evidence type="ECO:0000313" key="1">
    <source>
        <dbReference type="EMBL" id="KKK83179.1"/>
    </source>
</evidence>
<dbReference type="EMBL" id="LAZR01052344">
    <property type="protein sequence ID" value="KKK83179.1"/>
    <property type="molecule type" value="Genomic_DNA"/>
</dbReference>
<gene>
    <name evidence="1" type="ORF">LCGC14_2795990</name>
</gene>
<proteinExistence type="predicted"/>
<protein>
    <submittedName>
        <fullName evidence="1">Uncharacterized protein</fullName>
    </submittedName>
</protein>
<comment type="caution">
    <text evidence="1">The sequence shown here is derived from an EMBL/GenBank/DDBJ whole genome shotgun (WGS) entry which is preliminary data.</text>
</comment>
<feature type="non-terminal residue" evidence="1">
    <location>
        <position position="1"/>
    </location>
</feature>